<dbReference type="InterPro" id="IPR050595">
    <property type="entry name" value="Bact_response_regulator"/>
</dbReference>
<proteinExistence type="predicted"/>
<dbReference type="Proteomes" id="UP000599074">
    <property type="component" value="Unassembled WGS sequence"/>
</dbReference>
<feature type="modified residue" description="4-aspartylphosphate" evidence="2">
    <location>
        <position position="49"/>
    </location>
</feature>
<dbReference type="SMART" id="SM00448">
    <property type="entry name" value="REC"/>
    <property type="match status" value="1"/>
</dbReference>
<name>A0A8J3TP04_9ACTN</name>
<reference evidence="5" key="1">
    <citation type="submission" date="2021-01" db="EMBL/GenBank/DDBJ databases">
        <title>Whole genome shotgun sequence of Planosporangium mesophilum NBRC 109066.</title>
        <authorList>
            <person name="Komaki H."/>
            <person name="Tamura T."/>
        </authorList>
    </citation>
    <scope>NUCLEOTIDE SEQUENCE</scope>
    <source>
        <strain evidence="5">NBRC 109066</strain>
    </source>
</reference>
<evidence type="ECO:0000256" key="3">
    <source>
        <dbReference type="SAM" id="MobiDB-lite"/>
    </source>
</evidence>
<dbReference type="InterPro" id="IPR001789">
    <property type="entry name" value="Sig_transdc_resp-reg_receiver"/>
</dbReference>
<dbReference type="SUPFAM" id="SSF52172">
    <property type="entry name" value="CheY-like"/>
    <property type="match status" value="1"/>
</dbReference>
<feature type="domain" description="Response regulatory" evidence="4">
    <location>
        <begin position="1"/>
        <end position="115"/>
    </location>
</feature>
<dbReference type="Pfam" id="PF00072">
    <property type="entry name" value="Response_reg"/>
    <property type="match status" value="1"/>
</dbReference>
<dbReference type="InterPro" id="IPR011006">
    <property type="entry name" value="CheY-like_superfamily"/>
</dbReference>
<dbReference type="PANTHER" id="PTHR44591:SF3">
    <property type="entry name" value="RESPONSE REGULATORY DOMAIN-CONTAINING PROTEIN"/>
    <property type="match status" value="1"/>
</dbReference>
<dbReference type="PANTHER" id="PTHR44591">
    <property type="entry name" value="STRESS RESPONSE REGULATOR PROTEIN 1"/>
    <property type="match status" value="1"/>
</dbReference>
<evidence type="ECO:0000256" key="2">
    <source>
        <dbReference type="PROSITE-ProRule" id="PRU00169"/>
    </source>
</evidence>
<dbReference type="Gene3D" id="3.40.50.2300">
    <property type="match status" value="1"/>
</dbReference>
<feature type="compositionally biased region" description="Basic and acidic residues" evidence="3">
    <location>
        <begin position="138"/>
        <end position="156"/>
    </location>
</feature>
<evidence type="ECO:0000313" key="5">
    <source>
        <dbReference type="EMBL" id="GII24780.1"/>
    </source>
</evidence>
<dbReference type="GO" id="GO:0000160">
    <property type="term" value="P:phosphorelay signal transduction system"/>
    <property type="evidence" value="ECO:0007669"/>
    <property type="project" value="InterPro"/>
</dbReference>
<keyword evidence="6" id="KW-1185">Reference proteome</keyword>
<organism evidence="5 6">
    <name type="scientific">Planosporangium mesophilum</name>
    <dbReference type="NCBI Taxonomy" id="689768"/>
    <lineage>
        <taxon>Bacteria</taxon>
        <taxon>Bacillati</taxon>
        <taxon>Actinomycetota</taxon>
        <taxon>Actinomycetes</taxon>
        <taxon>Micromonosporales</taxon>
        <taxon>Micromonosporaceae</taxon>
        <taxon>Planosporangium</taxon>
    </lineage>
</organism>
<keyword evidence="1 2" id="KW-0597">Phosphoprotein</keyword>
<protein>
    <recommendedName>
        <fullName evidence="4">Response regulatory domain-containing protein</fullName>
    </recommendedName>
</protein>
<evidence type="ECO:0000259" key="4">
    <source>
        <dbReference type="PROSITE" id="PS50110"/>
    </source>
</evidence>
<dbReference type="RefSeq" id="WP_168117208.1">
    <property type="nucleotide sequence ID" value="NZ_BOON01000041.1"/>
</dbReference>
<comment type="caution">
    <text evidence="5">The sequence shown here is derived from an EMBL/GenBank/DDBJ whole genome shotgun (WGS) entry which is preliminary data.</text>
</comment>
<sequence length="156" mass="15883">MVIADDDADLLAAFARTLARAGHDVTACPDADAALTQIRALGPDLVLTDIEMPPGMSGLEMVAAIRADPEIADIPIIVVTGGRIRAETAGTLGATLLLHKPLSPAGLIAHVEAVLAGGPVTPPGVATLRIGPGVVAKTDAEEPSEHAEKSDDYGQK</sequence>
<dbReference type="AlphaFoldDB" id="A0A8J3TP04"/>
<accession>A0A8J3TP04</accession>
<gene>
    <name evidence="5" type="ORF">Pme01_43770</name>
</gene>
<dbReference type="EMBL" id="BOON01000041">
    <property type="protein sequence ID" value="GII24780.1"/>
    <property type="molecule type" value="Genomic_DNA"/>
</dbReference>
<feature type="region of interest" description="Disordered" evidence="3">
    <location>
        <begin position="137"/>
        <end position="156"/>
    </location>
</feature>
<evidence type="ECO:0000256" key="1">
    <source>
        <dbReference type="ARBA" id="ARBA00022553"/>
    </source>
</evidence>
<dbReference type="PROSITE" id="PS50110">
    <property type="entry name" value="RESPONSE_REGULATORY"/>
    <property type="match status" value="1"/>
</dbReference>
<evidence type="ECO:0000313" key="6">
    <source>
        <dbReference type="Proteomes" id="UP000599074"/>
    </source>
</evidence>